<evidence type="ECO:0000313" key="3">
    <source>
        <dbReference type="Proteomes" id="UP000259328"/>
    </source>
</evidence>
<gene>
    <name evidence="2" type="ORF">NCTC10124_01287</name>
</gene>
<reference evidence="3" key="1">
    <citation type="submission" date="2018-06" db="EMBL/GenBank/DDBJ databases">
        <authorList>
            <consortium name="Pathogen Informatics"/>
        </authorList>
    </citation>
    <scope>NUCLEOTIDE SEQUENCE [LARGE SCALE GENOMIC DNA]</scope>
    <source>
        <strain evidence="3">NCTC10124</strain>
    </source>
</reference>
<evidence type="ECO:0000256" key="1">
    <source>
        <dbReference type="SAM" id="Phobius"/>
    </source>
</evidence>
<keyword evidence="2" id="KW-0449">Lipoprotein</keyword>
<feature type="transmembrane region" description="Helical" evidence="1">
    <location>
        <begin position="20"/>
        <end position="35"/>
    </location>
</feature>
<keyword evidence="1" id="KW-0472">Membrane</keyword>
<evidence type="ECO:0000313" key="2">
    <source>
        <dbReference type="EMBL" id="SYV93533.1"/>
    </source>
</evidence>
<organism evidence="2 3">
    <name type="scientific">Mycoplasmopsis synoviae</name>
    <name type="common">Mycoplasma synoviae</name>
    <dbReference type="NCBI Taxonomy" id="2109"/>
    <lineage>
        <taxon>Bacteria</taxon>
        <taxon>Bacillati</taxon>
        <taxon>Mycoplasmatota</taxon>
        <taxon>Mycoplasmoidales</taxon>
        <taxon>Metamycoplasmataceae</taxon>
        <taxon>Mycoplasmopsis</taxon>
    </lineage>
</organism>
<dbReference type="EMBL" id="LS991953">
    <property type="protein sequence ID" value="SYV93533.1"/>
    <property type="molecule type" value="Genomic_DNA"/>
</dbReference>
<keyword evidence="1" id="KW-0812">Transmembrane</keyword>
<dbReference type="AlphaFoldDB" id="A0A3B0PWP7"/>
<dbReference type="Proteomes" id="UP000259328">
    <property type="component" value="Chromosome"/>
</dbReference>
<sequence length="37" mass="4334">MIADVIYAYRIRLKIDMRKVASIIIPTILIGQFVGRW</sequence>
<dbReference type="GO" id="GO:0016740">
    <property type="term" value="F:transferase activity"/>
    <property type="evidence" value="ECO:0007669"/>
    <property type="project" value="UniProtKB-KW"/>
</dbReference>
<protein>
    <submittedName>
        <fullName evidence="2">Prolipoprotein diacylglyceryl transferase</fullName>
    </submittedName>
</protein>
<keyword evidence="2" id="KW-0808">Transferase</keyword>
<accession>A0A3B0PWP7</accession>
<name>A0A3B0PWP7_MYCSY</name>
<keyword evidence="1" id="KW-1133">Transmembrane helix</keyword>
<feature type="non-terminal residue" evidence="2">
    <location>
        <position position="37"/>
    </location>
</feature>
<proteinExistence type="predicted"/>